<proteinExistence type="predicted"/>
<feature type="region of interest" description="Disordered" evidence="1">
    <location>
        <begin position="37"/>
        <end position="64"/>
    </location>
</feature>
<evidence type="ECO:0000313" key="2">
    <source>
        <dbReference type="EMBL" id="PTQ42240.1"/>
    </source>
</evidence>
<dbReference type="AlphaFoldDB" id="A0A2R6X810"/>
<gene>
    <name evidence="2" type="ORF">MARPO_0031s0191</name>
</gene>
<dbReference type="EMBL" id="KZ772703">
    <property type="protein sequence ID" value="PTQ42240.1"/>
    <property type="molecule type" value="Genomic_DNA"/>
</dbReference>
<reference evidence="3" key="1">
    <citation type="journal article" date="2017" name="Cell">
        <title>Insights into land plant evolution garnered from the Marchantia polymorpha genome.</title>
        <authorList>
            <person name="Bowman J.L."/>
            <person name="Kohchi T."/>
            <person name="Yamato K.T."/>
            <person name="Jenkins J."/>
            <person name="Shu S."/>
            <person name="Ishizaki K."/>
            <person name="Yamaoka S."/>
            <person name="Nishihama R."/>
            <person name="Nakamura Y."/>
            <person name="Berger F."/>
            <person name="Adam C."/>
            <person name="Aki S.S."/>
            <person name="Althoff F."/>
            <person name="Araki T."/>
            <person name="Arteaga-Vazquez M.A."/>
            <person name="Balasubrmanian S."/>
            <person name="Barry K."/>
            <person name="Bauer D."/>
            <person name="Boehm C.R."/>
            <person name="Briginshaw L."/>
            <person name="Caballero-Perez J."/>
            <person name="Catarino B."/>
            <person name="Chen F."/>
            <person name="Chiyoda S."/>
            <person name="Chovatia M."/>
            <person name="Davies K.M."/>
            <person name="Delmans M."/>
            <person name="Demura T."/>
            <person name="Dierschke T."/>
            <person name="Dolan L."/>
            <person name="Dorantes-Acosta A.E."/>
            <person name="Eklund D.M."/>
            <person name="Florent S.N."/>
            <person name="Flores-Sandoval E."/>
            <person name="Fujiyama A."/>
            <person name="Fukuzawa H."/>
            <person name="Galik B."/>
            <person name="Grimanelli D."/>
            <person name="Grimwood J."/>
            <person name="Grossniklaus U."/>
            <person name="Hamada T."/>
            <person name="Haseloff J."/>
            <person name="Hetherington A.J."/>
            <person name="Higo A."/>
            <person name="Hirakawa Y."/>
            <person name="Hundley H.N."/>
            <person name="Ikeda Y."/>
            <person name="Inoue K."/>
            <person name="Inoue S.I."/>
            <person name="Ishida S."/>
            <person name="Jia Q."/>
            <person name="Kakita M."/>
            <person name="Kanazawa T."/>
            <person name="Kawai Y."/>
            <person name="Kawashima T."/>
            <person name="Kennedy M."/>
            <person name="Kinose K."/>
            <person name="Kinoshita T."/>
            <person name="Kohara Y."/>
            <person name="Koide E."/>
            <person name="Komatsu K."/>
            <person name="Kopischke S."/>
            <person name="Kubo M."/>
            <person name="Kyozuka J."/>
            <person name="Lagercrantz U."/>
            <person name="Lin S.S."/>
            <person name="Lindquist E."/>
            <person name="Lipzen A.M."/>
            <person name="Lu C.W."/>
            <person name="De Luna E."/>
            <person name="Martienssen R.A."/>
            <person name="Minamino N."/>
            <person name="Mizutani M."/>
            <person name="Mizutani M."/>
            <person name="Mochizuki N."/>
            <person name="Monte I."/>
            <person name="Mosher R."/>
            <person name="Nagasaki H."/>
            <person name="Nakagami H."/>
            <person name="Naramoto S."/>
            <person name="Nishitani K."/>
            <person name="Ohtani M."/>
            <person name="Okamoto T."/>
            <person name="Okumura M."/>
            <person name="Phillips J."/>
            <person name="Pollak B."/>
            <person name="Reinders A."/>
            <person name="Rovekamp M."/>
            <person name="Sano R."/>
            <person name="Sawa S."/>
            <person name="Schmid M.W."/>
            <person name="Shirakawa M."/>
            <person name="Solano R."/>
            <person name="Spunde A."/>
            <person name="Suetsugu N."/>
            <person name="Sugano S."/>
            <person name="Sugiyama A."/>
            <person name="Sun R."/>
            <person name="Suzuki Y."/>
            <person name="Takenaka M."/>
            <person name="Takezawa D."/>
            <person name="Tomogane H."/>
            <person name="Tsuzuki M."/>
            <person name="Ueda T."/>
            <person name="Umeda M."/>
            <person name="Ward J.M."/>
            <person name="Watanabe Y."/>
            <person name="Yazaki K."/>
            <person name="Yokoyama R."/>
            <person name="Yoshitake Y."/>
            <person name="Yotsui I."/>
            <person name="Zachgo S."/>
            <person name="Schmutz J."/>
        </authorList>
    </citation>
    <scope>NUCLEOTIDE SEQUENCE [LARGE SCALE GENOMIC DNA]</scope>
    <source>
        <strain evidence="3">Tak-1</strain>
    </source>
</reference>
<evidence type="ECO:0000313" key="3">
    <source>
        <dbReference type="Proteomes" id="UP000244005"/>
    </source>
</evidence>
<protein>
    <submittedName>
        <fullName evidence="2">Uncharacterized protein</fullName>
    </submittedName>
</protein>
<evidence type="ECO:0000256" key="1">
    <source>
        <dbReference type="SAM" id="MobiDB-lite"/>
    </source>
</evidence>
<name>A0A2R6X810_MARPO</name>
<sequence>MLTGTRRIEPTSRSRIGPREGFMVEQTMKGQMYAYHSTRSKQTKNKDLQGKGWEGPPPPHQVMHAGTEEQLKGEGGELATETKACLQ</sequence>
<accession>A0A2R6X810</accession>
<dbReference type="Proteomes" id="UP000244005">
    <property type="component" value="Unassembled WGS sequence"/>
</dbReference>
<keyword evidence="3" id="KW-1185">Reference proteome</keyword>
<organism evidence="2 3">
    <name type="scientific">Marchantia polymorpha</name>
    <name type="common">Common liverwort</name>
    <name type="synonym">Marchantia aquatica</name>
    <dbReference type="NCBI Taxonomy" id="3197"/>
    <lineage>
        <taxon>Eukaryota</taxon>
        <taxon>Viridiplantae</taxon>
        <taxon>Streptophyta</taxon>
        <taxon>Embryophyta</taxon>
        <taxon>Marchantiophyta</taxon>
        <taxon>Marchantiopsida</taxon>
        <taxon>Marchantiidae</taxon>
        <taxon>Marchantiales</taxon>
        <taxon>Marchantiaceae</taxon>
        <taxon>Marchantia</taxon>
    </lineage>
</organism>
<feature type="region of interest" description="Disordered" evidence="1">
    <location>
        <begin position="1"/>
        <end position="21"/>
    </location>
</feature>
<dbReference type="Gramene" id="Mp2g05370.1">
    <property type="protein sequence ID" value="Mp2g05370.1.cds1"/>
    <property type="gene ID" value="Mp2g05370"/>
</dbReference>
<feature type="compositionally biased region" description="Basic and acidic residues" evidence="1">
    <location>
        <begin position="1"/>
        <end position="12"/>
    </location>
</feature>